<accession>A0A3N6PXK8</accession>
<comment type="caution">
    <text evidence="3">The sequence shown here is derived from an EMBL/GenBank/DDBJ whole genome shotgun (WGS) entry which is preliminary data.</text>
</comment>
<sequence>MGRWVFGAGLMALVALAHAQPAYSSAHAGGGFQRTPMASPSSGGAGRGGMPWAGRERGAWGAREPAPTRREAAYGGGSGRYAAGPMHVADQGGLRERGGRSAGRVNGQPDRATGGGYGIYRNGPITPVSEPMRPVPHPPADSPVRAGSIREDVARYNEERGSFRPVPRGGGEVPRPPMPSPYRN</sequence>
<dbReference type="OrthoDB" id="9109441at2"/>
<reference evidence="3 4" key="1">
    <citation type="submission" date="2018-11" db="EMBL/GenBank/DDBJ databases">
        <title>Paraburkholderia sp. DHOA04, isolated from soil.</title>
        <authorList>
            <person name="Gao Z.-H."/>
            <person name="Qiu L.-H."/>
            <person name="Fu J.-C."/>
        </authorList>
    </citation>
    <scope>NUCLEOTIDE SEQUENCE [LARGE SCALE GENOMIC DNA]</scope>
    <source>
        <strain evidence="3 4">DHOA04</strain>
    </source>
</reference>
<keyword evidence="2" id="KW-0732">Signal</keyword>
<feature type="compositionally biased region" description="Basic and acidic residues" evidence="1">
    <location>
        <begin position="148"/>
        <end position="162"/>
    </location>
</feature>
<dbReference type="EMBL" id="RQIS01000012">
    <property type="protein sequence ID" value="RQH04736.1"/>
    <property type="molecule type" value="Genomic_DNA"/>
</dbReference>
<proteinExistence type="predicted"/>
<keyword evidence="4" id="KW-1185">Reference proteome</keyword>
<evidence type="ECO:0000256" key="1">
    <source>
        <dbReference type="SAM" id="MobiDB-lite"/>
    </source>
</evidence>
<feature type="chain" id="PRO_5018128423" description="Peptide-binding protein" evidence="2">
    <location>
        <begin position="20"/>
        <end position="184"/>
    </location>
</feature>
<feature type="region of interest" description="Disordered" evidence="1">
    <location>
        <begin position="34"/>
        <end position="184"/>
    </location>
</feature>
<evidence type="ECO:0000256" key="2">
    <source>
        <dbReference type="SAM" id="SignalP"/>
    </source>
</evidence>
<feature type="compositionally biased region" description="Pro residues" evidence="1">
    <location>
        <begin position="174"/>
        <end position="184"/>
    </location>
</feature>
<evidence type="ECO:0000313" key="4">
    <source>
        <dbReference type="Proteomes" id="UP000272778"/>
    </source>
</evidence>
<evidence type="ECO:0000313" key="3">
    <source>
        <dbReference type="EMBL" id="RQH04736.1"/>
    </source>
</evidence>
<feature type="signal peptide" evidence="2">
    <location>
        <begin position="1"/>
        <end position="19"/>
    </location>
</feature>
<dbReference type="AlphaFoldDB" id="A0A3N6PXK8"/>
<protein>
    <recommendedName>
        <fullName evidence="5">Peptide-binding protein</fullName>
    </recommendedName>
</protein>
<name>A0A3N6PXK8_9BURK</name>
<dbReference type="Proteomes" id="UP000272778">
    <property type="component" value="Unassembled WGS sequence"/>
</dbReference>
<organism evidence="3 4">
    <name type="scientific">Paraburkholderia dinghuensis</name>
    <dbReference type="NCBI Taxonomy" id="2305225"/>
    <lineage>
        <taxon>Bacteria</taxon>
        <taxon>Pseudomonadati</taxon>
        <taxon>Pseudomonadota</taxon>
        <taxon>Betaproteobacteria</taxon>
        <taxon>Burkholderiales</taxon>
        <taxon>Burkholderiaceae</taxon>
        <taxon>Paraburkholderia</taxon>
    </lineage>
</organism>
<evidence type="ECO:0008006" key="5">
    <source>
        <dbReference type="Google" id="ProtNLM"/>
    </source>
</evidence>
<gene>
    <name evidence="3" type="ORF">D1Y85_17790</name>
</gene>
<dbReference type="RefSeq" id="WP_124152389.1">
    <property type="nucleotide sequence ID" value="NZ_RQIS01000012.1"/>
</dbReference>